<evidence type="ECO:0000313" key="5">
    <source>
        <dbReference type="EMBL" id="XFO66974.1"/>
    </source>
</evidence>
<keyword evidence="1" id="KW-0805">Transcription regulation</keyword>
<dbReference type="InterPro" id="IPR046532">
    <property type="entry name" value="DUF6597"/>
</dbReference>
<dbReference type="Gene3D" id="1.10.10.60">
    <property type="entry name" value="Homeodomain-like"/>
    <property type="match status" value="1"/>
</dbReference>
<dbReference type="PROSITE" id="PS01124">
    <property type="entry name" value="HTH_ARAC_FAMILY_2"/>
    <property type="match status" value="1"/>
</dbReference>
<sequence length="279" mass="32027">MHTLSNLFNPIIARPKNTLQYVEIPPSNLLKPYIRCFWGSSPPLLSSGKNEHRSHSTLIIPDGCMDIVVDINHISNKLSAAFCGINDTPFHTAATNEATTTSTFGIRFYFWAVPLFADTTMRDALNTFIDVDNYFYDFRKKLADILLERPSIIDRIAAAEEYLLNCLQASRPMDPNILNALYFILKTKGLISIPALCTKITISQRHLERLFTEFIGASPKKISDIVRFQMIWQDMYYSRSRNFCDLAYHYQFAHQSHFINSFKKYAGRTPLEALQYAES</sequence>
<feature type="domain" description="HTH araC/xylS-type" evidence="4">
    <location>
        <begin position="175"/>
        <end position="276"/>
    </location>
</feature>
<reference evidence="5" key="1">
    <citation type="submission" date="2024-05" db="EMBL/GenBank/DDBJ databases">
        <title>Isolation and characterization of Sporomusa carbonis sp. nov., a carboxydotrophic hydrogenogen in the genus of Sporomusa isolated from a charcoal burning pile.</title>
        <authorList>
            <person name="Boeer T."/>
            <person name="Rosenbaum F."/>
            <person name="Eysell L."/>
            <person name="Mueller V."/>
            <person name="Daniel R."/>
            <person name="Poehlein A."/>
        </authorList>
    </citation>
    <scope>NUCLEOTIDE SEQUENCE [LARGE SCALE GENOMIC DNA]</scope>
    <source>
        <strain evidence="5">DSM 10669</strain>
    </source>
</reference>
<dbReference type="Pfam" id="PF20240">
    <property type="entry name" value="DUF6597"/>
    <property type="match status" value="1"/>
</dbReference>
<dbReference type="InterPro" id="IPR050204">
    <property type="entry name" value="AraC_XylS_family_regulators"/>
</dbReference>
<gene>
    <name evidence="5" type="ORF">SPSIL_031450</name>
</gene>
<dbReference type="Proteomes" id="UP000216752">
    <property type="component" value="Chromosome"/>
</dbReference>
<evidence type="ECO:0000256" key="2">
    <source>
        <dbReference type="ARBA" id="ARBA00023125"/>
    </source>
</evidence>
<evidence type="ECO:0000256" key="3">
    <source>
        <dbReference type="ARBA" id="ARBA00023163"/>
    </source>
</evidence>
<dbReference type="RefSeq" id="WP_094605097.1">
    <property type="nucleotide sequence ID" value="NZ_CP155573.1"/>
</dbReference>
<protein>
    <recommendedName>
        <fullName evidence="4">HTH araC/xylS-type domain-containing protein</fullName>
    </recommendedName>
</protein>
<keyword evidence="2" id="KW-0238">DNA-binding</keyword>
<dbReference type="Pfam" id="PF12833">
    <property type="entry name" value="HTH_18"/>
    <property type="match status" value="1"/>
</dbReference>
<dbReference type="PANTHER" id="PTHR46796">
    <property type="entry name" value="HTH-TYPE TRANSCRIPTIONAL ACTIVATOR RHAS-RELATED"/>
    <property type="match status" value="1"/>
</dbReference>
<keyword evidence="6" id="KW-1185">Reference proteome</keyword>
<organism evidence="5 6">
    <name type="scientific">Sporomusa silvacetica DSM 10669</name>
    <dbReference type="NCBI Taxonomy" id="1123289"/>
    <lineage>
        <taxon>Bacteria</taxon>
        <taxon>Bacillati</taxon>
        <taxon>Bacillota</taxon>
        <taxon>Negativicutes</taxon>
        <taxon>Selenomonadales</taxon>
        <taxon>Sporomusaceae</taxon>
        <taxon>Sporomusa</taxon>
    </lineage>
</organism>
<dbReference type="InterPro" id="IPR018060">
    <property type="entry name" value="HTH_AraC"/>
</dbReference>
<dbReference type="PANTHER" id="PTHR46796:SF13">
    <property type="entry name" value="HTH-TYPE TRANSCRIPTIONAL ACTIVATOR RHAS"/>
    <property type="match status" value="1"/>
</dbReference>
<evidence type="ECO:0000259" key="4">
    <source>
        <dbReference type="PROSITE" id="PS01124"/>
    </source>
</evidence>
<proteinExistence type="predicted"/>
<name>A0ABZ3INH1_9FIRM</name>
<dbReference type="EMBL" id="CP155573">
    <property type="protein sequence ID" value="XFO66974.1"/>
    <property type="molecule type" value="Genomic_DNA"/>
</dbReference>
<evidence type="ECO:0000256" key="1">
    <source>
        <dbReference type="ARBA" id="ARBA00023015"/>
    </source>
</evidence>
<dbReference type="SMART" id="SM00342">
    <property type="entry name" value="HTH_ARAC"/>
    <property type="match status" value="1"/>
</dbReference>
<evidence type="ECO:0000313" key="6">
    <source>
        <dbReference type="Proteomes" id="UP000216752"/>
    </source>
</evidence>
<accession>A0ABZ3INH1</accession>
<keyword evidence="3" id="KW-0804">Transcription</keyword>